<keyword evidence="9" id="KW-0012">Acyltransferase</keyword>
<dbReference type="AlphaFoldDB" id="A0A8I2Z2M8"/>
<evidence type="ECO:0000256" key="5">
    <source>
        <dbReference type="ARBA" id="ARBA00015043"/>
    </source>
</evidence>
<comment type="catalytic activity">
    <reaction evidence="11">
        <text>N-terminal L-seryl-[histone H4] + acetyl-CoA = N-terminal N(alpha)-acetyl-L-seryl-[histone H4] + CoA + H(+)</text>
        <dbReference type="Rhea" id="RHEA:50596"/>
        <dbReference type="Rhea" id="RHEA-COMP:12740"/>
        <dbReference type="Rhea" id="RHEA-COMP:12743"/>
        <dbReference type="ChEBI" id="CHEBI:15378"/>
        <dbReference type="ChEBI" id="CHEBI:57287"/>
        <dbReference type="ChEBI" id="CHEBI:57288"/>
        <dbReference type="ChEBI" id="CHEBI:64738"/>
        <dbReference type="ChEBI" id="CHEBI:83690"/>
        <dbReference type="EC" id="2.3.1.257"/>
    </reaction>
</comment>
<dbReference type="SUPFAM" id="SSF55729">
    <property type="entry name" value="Acyl-CoA N-acyltransferases (Nat)"/>
    <property type="match status" value="1"/>
</dbReference>
<dbReference type="GO" id="GO:0005737">
    <property type="term" value="C:cytoplasm"/>
    <property type="evidence" value="ECO:0007669"/>
    <property type="project" value="UniProtKB-SubCell"/>
</dbReference>
<feature type="domain" description="N-acetyltransferase" evidence="12">
    <location>
        <begin position="110"/>
        <end position="178"/>
    </location>
</feature>
<comment type="caution">
    <text evidence="13">The sequence shown here is derived from an EMBL/GenBank/DDBJ whole genome shotgun (WGS) entry which is preliminary data.</text>
</comment>
<keyword evidence="8" id="KW-0539">Nucleus</keyword>
<evidence type="ECO:0000259" key="12">
    <source>
        <dbReference type="PROSITE" id="PS51186"/>
    </source>
</evidence>
<evidence type="ECO:0000313" key="13">
    <source>
        <dbReference type="EMBL" id="KAG6381232.1"/>
    </source>
</evidence>
<evidence type="ECO:0000256" key="4">
    <source>
        <dbReference type="ARBA" id="ARBA00012950"/>
    </source>
</evidence>
<dbReference type="EC" id="2.3.1.257" evidence="4"/>
<comment type="catalytic activity">
    <reaction evidence="10">
        <text>N-terminal L-seryl-[histone H2A] + acetyl-CoA = N-terminal N(alpha)-acetyl-L-seryl-[histone H2A] + CoA + H(+)</text>
        <dbReference type="Rhea" id="RHEA:50600"/>
        <dbReference type="Rhea" id="RHEA-COMP:12742"/>
        <dbReference type="Rhea" id="RHEA-COMP:12744"/>
        <dbReference type="ChEBI" id="CHEBI:15378"/>
        <dbReference type="ChEBI" id="CHEBI:57287"/>
        <dbReference type="ChEBI" id="CHEBI:57288"/>
        <dbReference type="ChEBI" id="CHEBI:64738"/>
        <dbReference type="ChEBI" id="CHEBI:83690"/>
        <dbReference type="EC" id="2.3.1.257"/>
    </reaction>
</comment>
<reference evidence="13" key="1">
    <citation type="submission" date="2021-03" db="EMBL/GenBank/DDBJ databases">
        <title>Evolutionary innovations through gain and loss of genes in the ectomycorrhizal Boletales.</title>
        <authorList>
            <person name="Wu G."/>
            <person name="Miyauchi S."/>
            <person name="Morin E."/>
            <person name="Yang Z.-L."/>
            <person name="Xu J."/>
            <person name="Martin F.M."/>
        </authorList>
    </citation>
    <scope>NUCLEOTIDE SEQUENCE</scope>
    <source>
        <strain evidence="13">BR01</strain>
    </source>
</reference>
<comment type="subcellular location">
    <subcellularLocation>
        <location evidence="2">Cytoplasm</location>
    </subcellularLocation>
    <subcellularLocation>
        <location evidence="1">Nucleus</location>
    </subcellularLocation>
</comment>
<organism evidence="13 14">
    <name type="scientific">Boletus reticuloceps</name>
    <dbReference type="NCBI Taxonomy" id="495285"/>
    <lineage>
        <taxon>Eukaryota</taxon>
        <taxon>Fungi</taxon>
        <taxon>Dikarya</taxon>
        <taxon>Basidiomycota</taxon>
        <taxon>Agaricomycotina</taxon>
        <taxon>Agaricomycetes</taxon>
        <taxon>Agaricomycetidae</taxon>
        <taxon>Boletales</taxon>
        <taxon>Boletineae</taxon>
        <taxon>Boletaceae</taxon>
        <taxon>Boletoideae</taxon>
        <taxon>Boletus</taxon>
    </lineage>
</organism>
<sequence length="190" mass="21938">MHELWVLPENAHVHYANQHYARYRASSFGWNPQKKKTEMFHPLSRSLIAREITDPTHAPIAGSDIIAYAIFRFEREERQDVVYWCVLDSARCSFCHIEALSIYMSYELQVSKRVRRFGLGKLLVQILSDIGAQWGMTRVMLTVLKANHAALSFYKFTGFTVDESSPDFSKDSEGETMDECDYSILSRCLP</sequence>
<dbReference type="Gene3D" id="3.40.630.30">
    <property type="match status" value="1"/>
</dbReference>
<evidence type="ECO:0000256" key="10">
    <source>
        <dbReference type="ARBA" id="ARBA00047821"/>
    </source>
</evidence>
<accession>A0A8I2Z2M8</accession>
<proteinExistence type="inferred from homology"/>
<evidence type="ECO:0000256" key="1">
    <source>
        <dbReference type="ARBA" id="ARBA00004123"/>
    </source>
</evidence>
<dbReference type="GO" id="GO:1990189">
    <property type="term" value="F:protein N-terminal-serine acetyltransferase activity"/>
    <property type="evidence" value="ECO:0007669"/>
    <property type="project" value="UniProtKB-EC"/>
</dbReference>
<dbReference type="InterPro" id="IPR039949">
    <property type="entry name" value="NAA40"/>
</dbReference>
<dbReference type="GO" id="GO:0005634">
    <property type="term" value="C:nucleus"/>
    <property type="evidence" value="ECO:0007669"/>
    <property type="project" value="UniProtKB-SubCell"/>
</dbReference>
<dbReference type="PANTHER" id="PTHR20531">
    <property type="entry name" value="N-ALPHA-ACETYLTRANSFERASE 40"/>
    <property type="match status" value="1"/>
</dbReference>
<dbReference type="GO" id="GO:0010485">
    <property type="term" value="F:histone H4 acetyltransferase activity"/>
    <property type="evidence" value="ECO:0007669"/>
    <property type="project" value="InterPro"/>
</dbReference>
<name>A0A8I2Z2M8_9AGAM</name>
<dbReference type="InterPro" id="IPR000182">
    <property type="entry name" value="GNAT_dom"/>
</dbReference>
<protein>
    <recommendedName>
        <fullName evidence="5">N-alpha-acetyltransferase 40</fullName>
        <ecNumber evidence="4">2.3.1.257</ecNumber>
    </recommendedName>
</protein>
<evidence type="ECO:0000256" key="8">
    <source>
        <dbReference type="ARBA" id="ARBA00023242"/>
    </source>
</evidence>
<keyword evidence="7" id="KW-0808">Transferase</keyword>
<evidence type="ECO:0000256" key="11">
    <source>
        <dbReference type="ARBA" id="ARBA00049524"/>
    </source>
</evidence>
<dbReference type="Proteomes" id="UP000683000">
    <property type="component" value="Unassembled WGS sequence"/>
</dbReference>
<dbReference type="Pfam" id="PF00583">
    <property type="entry name" value="Acetyltransf_1"/>
    <property type="match status" value="1"/>
</dbReference>
<dbReference type="InterPro" id="IPR016181">
    <property type="entry name" value="Acyl_CoA_acyltransferase"/>
</dbReference>
<evidence type="ECO:0000256" key="7">
    <source>
        <dbReference type="ARBA" id="ARBA00022679"/>
    </source>
</evidence>
<gene>
    <name evidence="13" type="ORF">JVT61DRAFT_5636</name>
</gene>
<evidence type="ECO:0000256" key="9">
    <source>
        <dbReference type="ARBA" id="ARBA00023315"/>
    </source>
</evidence>
<evidence type="ECO:0000313" key="14">
    <source>
        <dbReference type="Proteomes" id="UP000683000"/>
    </source>
</evidence>
<comment type="similarity">
    <text evidence="3">Belongs to the acetyltransferase family. NAA40 subfamily.</text>
</comment>
<dbReference type="PROSITE" id="PS51186">
    <property type="entry name" value="GNAT"/>
    <property type="match status" value="1"/>
</dbReference>
<evidence type="ECO:0000256" key="3">
    <source>
        <dbReference type="ARBA" id="ARBA00008870"/>
    </source>
</evidence>
<dbReference type="OrthoDB" id="424551at2759"/>
<keyword evidence="14" id="KW-1185">Reference proteome</keyword>
<evidence type="ECO:0000256" key="6">
    <source>
        <dbReference type="ARBA" id="ARBA00022490"/>
    </source>
</evidence>
<keyword evidence="6" id="KW-0963">Cytoplasm</keyword>
<dbReference type="GO" id="GO:0043998">
    <property type="term" value="F:histone H2A acetyltransferase activity"/>
    <property type="evidence" value="ECO:0007669"/>
    <property type="project" value="InterPro"/>
</dbReference>
<dbReference type="EMBL" id="JAGFBS010000002">
    <property type="protein sequence ID" value="KAG6381232.1"/>
    <property type="molecule type" value="Genomic_DNA"/>
</dbReference>
<dbReference type="PANTHER" id="PTHR20531:SF1">
    <property type="entry name" value="N-ALPHA-ACETYLTRANSFERASE 40"/>
    <property type="match status" value="1"/>
</dbReference>
<evidence type="ECO:0000256" key="2">
    <source>
        <dbReference type="ARBA" id="ARBA00004496"/>
    </source>
</evidence>